<name>A0A2S4W9P9_9BASI</name>
<dbReference type="PANTHER" id="PTHR20903">
    <property type="entry name" value="PREFOLDIN SUBUNIT 1-RELATED"/>
    <property type="match status" value="1"/>
</dbReference>
<dbReference type="OrthoDB" id="2015447at2759"/>
<dbReference type="GO" id="GO:0005737">
    <property type="term" value="C:cytoplasm"/>
    <property type="evidence" value="ECO:0007669"/>
    <property type="project" value="TreeGrafter"/>
</dbReference>
<accession>A0A2S4W9P9</accession>
<dbReference type="VEuPathDB" id="FungiDB:PSHT_05742"/>
<reference evidence="4" key="3">
    <citation type="journal article" date="2018" name="Mol. Plant Microbe Interact.">
        <title>Genome sequence resources for the wheat stripe rust pathogen (Puccinia striiformis f. sp. tritici) and the barley stripe rust pathogen (Puccinia striiformis f. sp. hordei).</title>
        <authorList>
            <person name="Xia C."/>
            <person name="Wang M."/>
            <person name="Yin C."/>
            <person name="Cornejo O.E."/>
            <person name="Hulbert S.H."/>
            <person name="Chen X."/>
        </authorList>
    </citation>
    <scope>NUCLEOTIDE SEQUENCE [LARGE SCALE GENOMIC DNA]</scope>
    <source>
        <strain evidence="4">93TX-2</strain>
    </source>
</reference>
<organism evidence="3 4">
    <name type="scientific">Puccinia striiformis</name>
    <dbReference type="NCBI Taxonomy" id="27350"/>
    <lineage>
        <taxon>Eukaryota</taxon>
        <taxon>Fungi</taxon>
        <taxon>Dikarya</taxon>
        <taxon>Basidiomycota</taxon>
        <taxon>Pucciniomycotina</taxon>
        <taxon>Pucciniomycetes</taxon>
        <taxon>Pucciniales</taxon>
        <taxon>Pucciniaceae</taxon>
        <taxon>Puccinia</taxon>
    </lineage>
</organism>
<feature type="coiled-coil region" evidence="2">
    <location>
        <begin position="98"/>
        <end position="132"/>
    </location>
</feature>
<keyword evidence="4" id="KW-1185">Reference proteome</keyword>
<evidence type="ECO:0000313" key="3">
    <source>
        <dbReference type="EMBL" id="POW18486.1"/>
    </source>
</evidence>
<sequence>MANEQQNEEIRNLQRQARDVSRRAGVESRVGRQSALTLTELNKLSTGDINFYQPVGKMYTPSWSPFLIKIFADCYFHIYIWFMLKSRTSIEDGLKIKQKTAEEEVTKLISRIKSLEAEVEANQRALQEIVRSIDLESRTV</sequence>
<dbReference type="EMBL" id="PKSM01000064">
    <property type="protein sequence ID" value="POW18486.1"/>
    <property type="molecule type" value="Genomic_DNA"/>
</dbReference>
<protein>
    <submittedName>
        <fullName evidence="3">Uncharacterized protein</fullName>
    </submittedName>
</protein>
<reference evidence="4" key="2">
    <citation type="journal article" date="2018" name="BMC Genomics">
        <title>Genomic insights into host adaptation between the wheat stripe rust pathogen (Puccinia striiformis f. sp. tritici) and the barley stripe rust pathogen (Puccinia striiformis f. sp. hordei).</title>
        <authorList>
            <person name="Xia C."/>
            <person name="Wang M."/>
            <person name="Yin C."/>
            <person name="Cornejo O.E."/>
            <person name="Hulbert S.H."/>
            <person name="Chen X."/>
        </authorList>
    </citation>
    <scope>NUCLEOTIDE SEQUENCE [LARGE SCALE GENOMIC DNA]</scope>
    <source>
        <strain evidence="4">93TX-2</strain>
    </source>
</reference>
<proteinExistence type="predicted"/>
<reference evidence="3 4" key="1">
    <citation type="submission" date="2017-12" db="EMBL/GenBank/DDBJ databases">
        <title>Gene loss provides genomic basis for host adaptation in cereal stripe rust fungi.</title>
        <authorList>
            <person name="Xia C."/>
        </authorList>
    </citation>
    <scope>NUCLEOTIDE SEQUENCE [LARGE SCALE GENOMIC DNA]</scope>
    <source>
        <strain evidence="3 4">93TX-2</strain>
    </source>
</reference>
<gene>
    <name evidence="3" type="ORF">PSHT_05742</name>
</gene>
<keyword evidence="2" id="KW-0175">Coiled coil</keyword>
<dbReference type="GO" id="GO:0044183">
    <property type="term" value="F:protein folding chaperone"/>
    <property type="evidence" value="ECO:0007669"/>
    <property type="project" value="TreeGrafter"/>
</dbReference>
<dbReference type="PANTHER" id="PTHR20903:SF0">
    <property type="entry name" value="PREFOLDIN SUBUNIT 1"/>
    <property type="match status" value="1"/>
</dbReference>
<evidence type="ECO:0000256" key="2">
    <source>
        <dbReference type="SAM" id="Coils"/>
    </source>
</evidence>
<comment type="caution">
    <text evidence="3">The sequence shown here is derived from an EMBL/GenBank/DDBJ whole genome shotgun (WGS) entry which is preliminary data.</text>
</comment>
<dbReference type="GO" id="GO:0051082">
    <property type="term" value="F:unfolded protein binding"/>
    <property type="evidence" value="ECO:0007669"/>
    <property type="project" value="TreeGrafter"/>
</dbReference>
<evidence type="ECO:0000256" key="1">
    <source>
        <dbReference type="ARBA" id="ARBA00023186"/>
    </source>
</evidence>
<dbReference type="Proteomes" id="UP000238274">
    <property type="component" value="Unassembled WGS sequence"/>
</dbReference>
<keyword evidence="1" id="KW-0143">Chaperone</keyword>
<evidence type="ECO:0000313" key="4">
    <source>
        <dbReference type="Proteomes" id="UP000238274"/>
    </source>
</evidence>
<dbReference type="AlphaFoldDB" id="A0A2S4W9P9"/>
<dbReference type="VEuPathDB" id="FungiDB:PSTT_00641"/>